<dbReference type="EMBL" id="JARKIF010000005">
    <property type="protein sequence ID" value="KAJ7639369.1"/>
    <property type="molecule type" value="Genomic_DNA"/>
</dbReference>
<gene>
    <name evidence="1" type="ORF">FB45DRAFT_425549</name>
</gene>
<evidence type="ECO:0008006" key="3">
    <source>
        <dbReference type="Google" id="ProtNLM"/>
    </source>
</evidence>
<keyword evidence="2" id="KW-1185">Reference proteome</keyword>
<sequence>MDNNFDDELAFLATAAPDEQGGGLLQHQLVTSPLLTFSALKNRPQDFPSRGLVGTSAGDRIYFNTNAPNSAIVCGVQGSGKSHTLSCLLECGLIPDSRVGQLPDPLSALVFHFDTSDLGRPCEATFLSLPAGHPIDHALLPQVTVLCSPSNVERRRLAYSTLPHVLVQPLQLSEKDLTADRMLAIMGCSNLETAPLYLHTIMRIIRDIGSSTFSYLEFKRRIALEPLDVKQKAMLKLRTDLLDCFIRPGAREIQTYFRAGGLVLIDLTDPFLDGLTASVLFDSVLGSFVDWQTTCGKLVVLDEAHKYLVNSDSDRLTRSLSDVIRLQRHLATRVIIATQEPTVIPATILDLASVIICHRFTSPAWCTHLSKHVSTGNQSDSARWFEEVMFLGTGHALVFCPSALMSTDGERGVALLGRDYLKVRVRPRLTLDGGASHLAVRSGSGAVGAAAAPTFTLTVPSTFAPGTAHQDYVPAAPVSPPTVASMLSPAPSPVIAPKLSLNSETSSFTAAPSLTVSSTIGGFQNSGAEASTAQQVSMRFKELIDWMSHEGAAEAPVKVGFAMVVIYKQMNLKETYPGMSICESWNAMLQDASSANIIQLVNGSLPLSNMQLRQHAEMRLLAHDPIVYV</sequence>
<proteinExistence type="predicted"/>
<dbReference type="Proteomes" id="UP001221142">
    <property type="component" value="Unassembled WGS sequence"/>
</dbReference>
<dbReference type="AlphaFoldDB" id="A0AAD7C5Q8"/>
<evidence type="ECO:0000313" key="1">
    <source>
        <dbReference type="EMBL" id="KAJ7639369.1"/>
    </source>
</evidence>
<protein>
    <recommendedName>
        <fullName evidence="3">AAA+ ATPase domain-containing protein</fullName>
    </recommendedName>
</protein>
<organism evidence="1 2">
    <name type="scientific">Roridomyces roridus</name>
    <dbReference type="NCBI Taxonomy" id="1738132"/>
    <lineage>
        <taxon>Eukaryota</taxon>
        <taxon>Fungi</taxon>
        <taxon>Dikarya</taxon>
        <taxon>Basidiomycota</taxon>
        <taxon>Agaricomycotina</taxon>
        <taxon>Agaricomycetes</taxon>
        <taxon>Agaricomycetidae</taxon>
        <taxon>Agaricales</taxon>
        <taxon>Marasmiineae</taxon>
        <taxon>Mycenaceae</taxon>
        <taxon>Roridomyces</taxon>
    </lineage>
</organism>
<dbReference type="Gene3D" id="3.40.50.300">
    <property type="entry name" value="P-loop containing nucleotide triphosphate hydrolases"/>
    <property type="match status" value="1"/>
</dbReference>
<comment type="caution">
    <text evidence="1">The sequence shown here is derived from an EMBL/GenBank/DDBJ whole genome shotgun (WGS) entry which is preliminary data.</text>
</comment>
<dbReference type="SUPFAM" id="SSF52540">
    <property type="entry name" value="P-loop containing nucleoside triphosphate hydrolases"/>
    <property type="match status" value="1"/>
</dbReference>
<dbReference type="InterPro" id="IPR027417">
    <property type="entry name" value="P-loop_NTPase"/>
</dbReference>
<evidence type="ECO:0000313" key="2">
    <source>
        <dbReference type="Proteomes" id="UP001221142"/>
    </source>
</evidence>
<reference evidence="1" key="1">
    <citation type="submission" date="2023-03" db="EMBL/GenBank/DDBJ databases">
        <title>Massive genome expansion in bonnet fungi (Mycena s.s.) driven by repeated elements and novel gene families across ecological guilds.</title>
        <authorList>
            <consortium name="Lawrence Berkeley National Laboratory"/>
            <person name="Harder C.B."/>
            <person name="Miyauchi S."/>
            <person name="Viragh M."/>
            <person name="Kuo A."/>
            <person name="Thoen E."/>
            <person name="Andreopoulos B."/>
            <person name="Lu D."/>
            <person name="Skrede I."/>
            <person name="Drula E."/>
            <person name="Henrissat B."/>
            <person name="Morin E."/>
            <person name="Kohler A."/>
            <person name="Barry K."/>
            <person name="LaButti K."/>
            <person name="Morin E."/>
            <person name="Salamov A."/>
            <person name="Lipzen A."/>
            <person name="Mereny Z."/>
            <person name="Hegedus B."/>
            <person name="Baldrian P."/>
            <person name="Stursova M."/>
            <person name="Weitz H."/>
            <person name="Taylor A."/>
            <person name="Grigoriev I.V."/>
            <person name="Nagy L.G."/>
            <person name="Martin F."/>
            <person name="Kauserud H."/>
        </authorList>
    </citation>
    <scope>NUCLEOTIDE SEQUENCE</scope>
    <source>
        <strain evidence="1">9284</strain>
    </source>
</reference>
<name>A0AAD7C5Q8_9AGAR</name>
<accession>A0AAD7C5Q8</accession>